<dbReference type="InterPro" id="IPR015507">
    <property type="entry name" value="rRNA-MeTfrase_E"/>
</dbReference>
<dbReference type="InterPro" id="IPR002877">
    <property type="entry name" value="RNA_MeTrfase_FtsJ_dom"/>
</dbReference>
<comment type="similarity">
    <text evidence="1">Belongs to the class I-like SAM-binding methyltransferase superfamily. RNA methyltransferase RlmE family.</text>
</comment>
<feature type="domain" description="Ribosomal RNA methyltransferase FtsJ" evidence="9">
    <location>
        <begin position="153"/>
        <end position="299"/>
    </location>
</feature>
<dbReference type="GO" id="GO:0005739">
    <property type="term" value="C:mitochondrion"/>
    <property type="evidence" value="ECO:0007669"/>
    <property type="project" value="TreeGrafter"/>
</dbReference>
<protein>
    <recommendedName>
        <fullName evidence="6">rRNA methyltransferase 2, mitochondrial</fullName>
    </recommendedName>
</protein>
<dbReference type="InterPro" id="IPR029063">
    <property type="entry name" value="SAM-dependent_MTases_sf"/>
</dbReference>
<evidence type="ECO:0000313" key="11">
    <source>
        <dbReference type="Proteomes" id="UP000054477"/>
    </source>
</evidence>
<dbReference type="PANTHER" id="PTHR10920">
    <property type="entry name" value="RIBOSOMAL RNA METHYLTRANSFERASE"/>
    <property type="match status" value="1"/>
</dbReference>
<evidence type="ECO:0000256" key="3">
    <source>
        <dbReference type="ARBA" id="ARBA00022603"/>
    </source>
</evidence>
<keyword evidence="5 7" id="KW-0949">S-adenosyl-L-methionine</keyword>
<accession>A0A0C9WUC2</accession>
<dbReference type="HOGENOM" id="CLU_009422_4_0_1"/>
<dbReference type="OrthoDB" id="20105at2759"/>
<dbReference type="AlphaFoldDB" id="A0A0C9WUC2"/>
<dbReference type="Pfam" id="PF01728">
    <property type="entry name" value="FtsJ"/>
    <property type="match status" value="2"/>
</dbReference>
<feature type="active site" description="Proton acceptor" evidence="7">
    <location>
        <position position="256"/>
    </location>
</feature>
<dbReference type="PIRSF" id="PIRSF005461">
    <property type="entry name" value="23S_rRNA_mtase"/>
    <property type="match status" value="1"/>
</dbReference>
<dbReference type="Gene3D" id="3.40.50.150">
    <property type="entry name" value="Vaccinia Virus protein VP39"/>
    <property type="match status" value="1"/>
</dbReference>
<evidence type="ECO:0000256" key="2">
    <source>
        <dbReference type="ARBA" id="ARBA00022552"/>
    </source>
</evidence>
<dbReference type="HAMAP" id="MF_01547">
    <property type="entry name" value="RNA_methyltr_E"/>
    <property type="match status" value="1"/>
</dbReference>
<evidence type="ECO:0000256" key="8">
    <source>
        <dbReference type="SAM" id="MobiDB-lite"/>
    </source>
</evidence>
<proteinExistence type="inferred from homology"/>
<evidence type="ECO:0000256" key="6">
    <source>
        <dbReference type="ARBA" id="ARBA00041184"/>
    </source>
</evidence>
<keyword evidence="2" id="KW-0698">rRNA processing</keyword>
<dbReference type="SUPFAM" id="SSF53335">
    <property type="entry name" value="S-adenosyl-L-methionine-dependent methyltransferases"/>
    <property type="match status" value="1"/>
</dbReference>
<organism evidence="10 11">
    <name type="scientific">Laccaria amethystina LaAM-08-1</name>
    <dbReference type="NCBI Taxonomy" id="1095629"/>
    <lineage>
        <taxon>Eukaryota</taxon>
        <taxon>Fungi</taxon>
        <taxon>Dikarya</taxon>
        <taxon>Basidiomycota</taxon>
        <taxon>Agaricomycotina</taxon>
        <taxon>Agaricomycetes</taxon>
        <taxon>Agaricomycetidae</taxon>
        <taxon>Agaricales</taxon>
        <taxon>Agaricineae</taxon>
        <taxon>Hydnangiaceae</taxon>
        <taxon>Laccaria</taxon>
    </lineage>
</organism>
<evidence type="ECO:0000313" key="10">
    <source>
        <dbReference type="EMBL" id="KIJ92043.1"/>
    </source>
</evidence>
<reference evidence="10 11" key="1">
    <citation type="submission" date="2014-04" db="EMBL/GenBank/DDBJ databases">
        <authorList>
            <consortium name="DOE Joint Genome Institute"/>
            <person name="Kuo A."/>
            <person name="Kohler A."/>
            <person name="Nagy L.G."/>
            <person name="Floudas D."/>
            <person name="Copeland A."/>
            <person name="Barry K.W."/>
            <person name="Cichocki N."/>
            <person name="Veneault-Fourrey C."/>
            <person name="LaButti K."/>
            <person name="Lindquist E.A."/>
            <person name="Lipzen A."/>
            <person name="Lundell T."/>
            <person name="Morin E."/>
            <person name="Murat C."/>
            <person name="Sun H."/>
            <person name="Tunlid A."/>
            <person name="Henrissat B."/>
            <person name="Grigoriev I.V."/>
            <person name="Hibbett D.S."/>
            <person name="Martin F."/>
            <person name="Nordberg H.P."/>
            <person name="Cantor M.N."/>
            <person name="Hua S.X."/>
        </authorList>
    </citation>
    <scope>NUCLEOTIDE SEQUENCE [LARGE SCALE GENOMIC DNA]</scope>
    <source>
        <strain evidence="10 11">LaAM-08-1</strain>
    </source>
</reference>
<evidence type="ECO:0000256" key="1">
    <source>
        <dbReference type="ARBA" id="ARBA00009258"/>
    </source>
</evidence>
<dbReference type="PANTHER" id="PTHR10920:SF18">
    <property type="entry name" value="RRNA METHYLTRANSFERASE 2, MITOCHONDRIAL"/>
    <property type="match status" value="1"/>
</dbReference>
<sequence length="305" mass="34345">MSFRPSTINLSSLKSSSKSWIARQARDPYVKKRLSDPASYRSRSAFKLLEINDQWDSFLAKPDVKAVVDLGAAPGGWCQVVAAKLGWLHSTTSQEEPVHDAHAIEEVCPERKEERRRPSNSWNKKRKQKVEVEDEEPYDPLNIDDFEPATALTGRGTIVAVDLLKMQPIHGVHAIQADFLAAETGRQIHNLLSVKGNLEGKADIILSDMAANASGNDVHDIESSLEICEAVFDFASQHLRSAERIGRRRGGVLLMKHFEHPLLQKFRVEHLLPNFHDVRYIKPDSSRSASREGYFLCQGWKALED</sequence>
<dbReference type="EMBL" id="KN838944">
    <property type="protein sequence ID" value="KIJ92043.1"/>
    <property type="molecule type" value="Genomic_DNA"/>
</dbReference>
<dbReference type="Proteomes" id="UP000054477">
    <property type="component" value="Unassembled WGS sequence"/>
</dbReference>
<evidence type="ECO:0000256" key="7">
    <source>
        <dbReference type="PIRSR" id="PIRSR005461-1"/>
    </source>
</evidence>
<name>A0A0C9WUC2_9AGAR</name>
<keyword evidence="11" id="KW-1185">Reference proteome</keyword>
<feature type="region of interest" description="Disordered" evidence="8">
    <location>
        <begin position="109"/>
        <end position="135"/>
    </location>
</feature>
<evidence type="ECO:0000259" key="9">
    <source>
        <dbReference type="Pfam" id="PF01728"/>
    </source>
</evidence>
<evidence type="ECO:0000256" key="5">
    <source>
        <dbReference type="ARBA" id="ARBA00022691"/>
    </source>
</evidence>
<keyword evidence="4" id="KW-0808">Transferase</keyword>
<feature type="domain" description="Ribosomal RNA methyltransferase FtsJ" evidence="9">
    <location>
        <begin position="40"/>
        <end position="86"/>
    </location>
</feature>
<dbReference type="STRING" id="1095629.A0A0C9WUC2"/>
<reference evidence="11" key="2">
    <citation type="submission" date="2015-01" db="EMBL/GenBank/DDBJ databases">
        <title>Evolutionary Origins and Diversification of the Mycorrhizal Mutualists.</title>
        <authorList>
            <consortium name="DOE Joint Genome Institute"/>
            <consortium name="Mycorrhizal Genomics Consortium"/>
            <person name="Kohler A."/>
            <person name="Kuo A."/>
            <person name="Nagy L.G."/>
            <person name="Floudas D."/>
            <person name="Copeland A."/>
            <person name="Barry K.W."/>
            <person name="Cichocki N."/>
            <person name="Veneault-Fourrey C."/>
            <person name="LaButti K."/>
            <person name="Lindquist E.A."/>
            <person name="Lipzen A."/>
            <person name="Lundell T."/>
            <person name="Morin E."/>
            <person name="Murat C."/>
            <person name="Riley R."/>
            <person name="Ohm R."/>
            <person name="Sun H."/>
            <person name="Tunlid A."/>
            <person name="Henrissat B."/>
            <person name="Grigoriev I.V."/>
            <person name="Hibbett D.S."/>
            <person name="Martin F."/>
        </authorList>
    </citation>
    <scope>NUCLEOTIDE SEQUENCE [LARGE SCALE GENOMIC DNA]</scope>
    <source>
        <strain evidence="11">LaAM-08-1</strain>
    </source>
</reference>
<gene>
    <name evidence="10" type="ORF">K443DRAFT_685491</name>
</gene>
<keyword evidence="3" id="KW-0489">Methyltransferase</keyword>
<dbReference type="InterPro" id="IPR050082">
    <property type="entry name" value="RNA_methyltr_RlmE"/>
</dbReference>
<dbReference type="GO" id="GO:0008650">
    <property type="term" value="F:rRNA (uridine-2'-O-)-methyltransferase activity"/>
    <property type="evidence" value="ECO:0007669"/>
    <property type="project" value="TreeGrafter"/>
</dbReference>
<evidence type="ECO:0000256" key="4">
    <source>
        <dbReference type="ARBA" id="ARBA00022679"/>
    </source>
</evidence>